<dbReference type="GO" id="GO:0016020">
    <property type="term" value="C:membrane"/>
    <property type="evidence" value="ECO:0007669"/>
    <property type="project" value="UniProtKB-SubCell"/>
</dbReference>
<protein>
    <submittedName>
        <fullName evidence="7">Serine/threonine phosphatase-like protein</fullName>
    </submittedName>
</protein>
<reference evidence="8" key="1">
    <citation type="journal article" date="2016" name="Nature">
        <title>The genome of the seagrass Zostera marina reveals angiosperm adaptation to the sea.</title>
        <authorList>
            <person name="Olsen J.L."/>
            <person name="Rouze P."/>
            <person name="Verhelst B."/>
            <person name="Lin Y.-C."/>
            <person name="Bayer T."/>
            <person name="Collen J."/>
            <person name="Dattolo E."/>
            <person name="De Paoli E."/>
            <person name="Dittami S."/>
            <person name="Maumus F."/>
            <person name="Michel G."/>
            <person name="Kersting A."/>
            <person name="Lauritano C."/>
            <person name="Lohaus R."/>
            <person name="Toepel M."/>
            <person name="Tonon T."/>
            <person name="Vanneste K."/>
            <person name="Amirebrahimi M."/>
            <person name="Brakel J."/>
            <person name="Bostroem C."/>
            <person name="Chovatia M."/>
            <person name="Grimwood J."/>
            <person name="Jenkins J.W."/>
            <person name="Jueterbock A."/>
            <person name="Mraz A."/>
            <person name="Stam W.T."/>
            <person name="Tice H."/>
            <person name="Bornberg-Bauer E."/>
            <person name="Green P.J."/>
            <person name="Pearson G.A."/>
            <person name="Procaccini G."/>
            <person name="Duarte C.M."/>
            <person name="Schmutz J."/>
            <person name="Reusch T.B.H."/>
            <person name="Van de Peer Y."/>
        </authorList>
    </citation>
    <scope>NUCLEOTIDE SEQUENCE [LARGE SCALE GENOMIC DNA]</scope>
    <source>
        <strain evidence="8">cv. Finnish</strain>
    </source>
</reference>
<organism evidence="7 8">
    <name type="scientific">Zostera marina</name>
    <name type="common">Eelgrass</name>
    <dbReference type="NCBI Taxonomy" id="29655"/>
    <lineage>
        <taxon>Eukaryota</taxon>
        <taxon>Viridiplantae</taxon>
        <taxon>Streptophyta</taxon>
        <taxon>Embryophyta</taxon>
        <taxon>Tracheophyta</taxon>
        <taxon>Spermatophyta</taxon>
        <taxon>Magnoliopsida</taxon>
        <taxon>Liliopsida</taxon>
        <taxon>Zosteraceae</taxon>
        <taxon>Zostera</taxon>
    </lineage>
</organism>
<dbReference type="AlphaFoldDB" id="A0A0K9NM41"/>
<dbReference type="InterPro" id="IPR004843">
    <property type="entry name" value="Calcineurin-like_PHP"/>
</dbReference>
<sequence>MQSVSRLTLFLCCAWVASLLYGEMFAYWVPLWSCSWPRRHSPAMDADPSQTNHVDIAVLTDPQIMDTTSLKYLPVPFVFEMAKFYTDLYMGRSFDASIMPFNPDMILFLGDHFDGGPQLSDEEWYHSLDRFSRIFDPRKKEKHADIQVKYLSGNHDIGYSSLHPFSQKVISRYEKGFGPRNYRFNIQTVEFIVVDAQTLDGPIEENLTSMTWEFIKNVSKESKSNPKVLLSHIPLYRPDGTSCGPHRFSPIINQRIHYSGIGHGVSYQNYLTEETTKRLLELIQPVLILSGHDHDQCIVTHTTPHGPAKEQTLGTVNWQQGNLYPSFMLLSVVSPALSNLTNQEAKVTTHLCFLPMQTHIYIWYLILFVTTFLLSTFWPTNGFGCWDHCKHLFHYISEMIITNYTTSKEKNEDENIEYEMVWDAEGSMHLVKKAIPIFPDVMSGDVGLTGTRGTVMARPQARKHTAQVADHLSVALDMSADAKADDISKSSSRAGKSIARRLIQRLIRVVYMLTIIATVNIPLYTMLLFKDWIER</sequence>
<proteinExistence type="predicted"/>
<dbReference type="CDD" id="cd07384">
    <property type="entry name" value="MPP_Cdc1_like"/>
    <property type="match status" value="1"/>
</dbReference>
<dbReference type="FunFam" id="3.60.21.10:FF:000050">
    <property type="entry name" value="Calcineurin-like metallo-phosphoesterase superfamily protein"/>
    <property type="match status" value="1"/>
</dbReference>
<name>A0A0K9NM41_ZOSMR</name>
<evidence type="ECO:0000313" key="8">
    <source>
        <dbReference type="Proteomes" id="UP000036987"/>
    </source>
</evidence>
<dbReference type="GO" id="GO:0006506">
    <property type="term" value="P:GPI anchor biosynthetic process"/>
    <property type="evidence" value="ECO:0000318"/>
    <property type="project" value="GO_Central"/>
</dbReference>
<accession>A0A0K9NM41</accession>
<evidence type="ECO:0000313" key="7">
    <source>
        <dbReference type="EMBL" id="KMZ57859.1"/>
    </source>
</evidence>
<evidence type="ECO:0000256" key="2">
    <source>
        <dbReference type="ARBA" id="ARBA00022692"/>
    </source>
</evidence>
<dbReference type="InterPro" id="IPR029052">
    <property type="entry name" value="Metallo-depent_PP-like"/>
</dbReference>
<dbReference type="GO" id="GO:0005783">
    <property type="term" value="C:endoplasmic reticulum"/>
    <property type="evidence" value="ECO:0000318"/>
    <property type="project" value="GO_Central"/>
</dbReference>
<dbReference type="Pfam" id="PF00149">
    <property type="entry name" value="Metallophos"/>
    <property type="match status" value="1"/>
</dbReference>
<evidence type="ECO:0000259" key="6">
    <source>
        <dbReference type="Pfam" id="PF00149"/>
    </source>
</evidence>
<feature type="domain" description="Calcineurin-like phosphoesterase" evidence="6">
    <location>
        <begin position="101"/>
        <end position="295"/>
    </location>
</feature>
<dbReference type="InterPro" id="IPR033308">
    <property type="entry name" value="PGAP5/Cdc1/Ted1"/>
</dbReference>
<evidence type="ECO:0000256" key="1">
    <source>
        <dbReference type="ARBA" id="ARBA00004141"/>
    </source>
</evidence>
<evidence type="ECO:0000256" key="5">
    <source>
        <dbReference type="SAM" id="Phobius"/>
    </source>
</evidence>
<dbReference type="PANTHER" id="PTHR13315:SF4">
    <property type="entry name" value="METALLOPHOSPHOESTERASE, ISOFORM E"/>
    <property type="match status" value="1"/>
</dbReference>
<dbReference type="Gene3D" id="3.60.21.10">
    <property type="match status" value="1"/>
</dbReference>
<dbReference type="EMBL" id="LFYR01002015">
    <property type="protein sequence ID" value="KMZ57859.1"/>
    <property type="molecule type" value="Genomic_DNA"/>
</dbReference>
<keyword evidence="8" id="KW-1185">Reference proteome</keyword>
<keyword evidence="2 5" id="KW-0812">Transmembrane</keyword>
<dbReference type="Proteomes" id="UP000036987">
    <property type="component" value="Unassembled WGS sequence"/>
</dbReference>
<dbReference type="SUPFAM" id="SSF56300">
    <property type="entry name" value="Metallo-dependent phosphatases"/>
    <property type="match status" value="1"/>
</dbReference>
<comment type="caution">
    <text evidence="7">The sequence shown here is derived from an EMBL/GenBank/DDBJ whole genome shotgun (WGS) entry which is preliminary data.</text>
</comment>
<feature type="transmembrane region" description="Helical" evidence="5">
    <location>
        <begin position="360"/>
        <end position="378"/>
    </location>
</feature>
<dbReference type="GO" id="GO:0016787">
    <property type="term" value="F:hydrolase activity"/>
    <property type="evidence" value="ECO:0007669"/>
    <property type="project" value="InterPro"/>
</dbReference>
<evidence type="ECO:0000256" key="3">
    <source>
        <dbReference type="ARBA" id="ARBA00022989"/>
    </source>
</evidence>
<dbReference type="STRING" id="29655.A0A0K9NM41"/>
<feature type="transmembrane region" description="Helical" evidence="5">
    <location>
        <begin position="509"/>
        <end position="529"/>
    </location>
</feature>
<evidence type="ECO:0000256" key="4">
    <source>
        <dbReference type="ARBA" id="ARBA00023136"/>
    </source>
</evidence>
<gene>
    <name evidence="7" type="ORF">ZOSMA_81G00770</name>
</gene>
<keyword evidence="3 5" id="KW-1133">Transmembrane helix</keyword>
<dbReference type="PANTHER" id="PTHR13315">
    <property type="entry name" value="METALLO PHOSPHOESTERASE RELATED"/>
    <property type="match status" value="1"/>
</dbReference>
<comment type="subcellular location">
    <subcellularLocation>
        <location evidence="1">Membrane</location>
        <topology evidence="1">Multi-pass membrane protein</topology>
    </subcellularLocation>
</comment>
<dbReference type="OMA" id="LHCMKYP"/>
<dbReference type="OrthoDB" id="5977743at2759"/>
<keyword evidence="4 5" id="KW-0472">Membrane</keyword>